<proteinExistence type="inferred from homology"/>
<dbReference type="AlphaFoldDB" id="E9HWH5"/>
<dbReference type="KEGG" id="dpx:DAPPUDRAFT_267439"/>
<protein>
    <recommendedName>
        <fullName evidence="2">Peptidase M13 C-terminal domain-containing protein</fullName>
    </recommendedName>
</protein>
<dbReference type="PANTHER" id="PTHR11733:SF167">
    <property type="entry name" value="FI17812P1-RELATED"/>
    <property type="match status" value="1"/>
</dbReference>
<comment type="similarity">
    <text evidence="1">Belongs to the peptidase M13 family.</text>
</comment>
<dbReference type="SUPFAM" id="SSF55486">
    <property type="entry name" value="Metalloproteases ('zincins'), catalytic domain"/>
    <property type="match status" value="1"/>
</dbReference>
<dbReference type="InterPro" id="IPR000718">
    <property type="entry name" value="Peptidase_M13"/>
</dbReference>
<dbReference type="PANTHER" id="PTHR11733">
    <property type="entry name" value="ZINC METALLOPROTEASE FAMILY M13 NEPRILYSIN-RELATED"/>
    <property type="match status" value="1"/>
</dbReference>
<evidence type="ECO:0000313" key="4">
    <source>
        <dbReference type="Proteomes" id="UP000000305"/>
    </source>
</evidence>
<sequence length="92" mass="10396">MFATAADLPTPGPLINQIQSLEVKRSEAQNIDFRIWCKVLNGDGYEKYTQEAHSPGKYRANGVLQNSPTFSQFFNCRLDSPMNPANKCQLWS</sequence>
<dbReference type="GO" id="GO:0006508">
    <property type="term" value="P:proteolysis"/>
    <property type="evidence" value="ECO:0007669"/>
    <property type="project" value="InterPro"/>
</dbReference>
<dbReference type="InterPro" id="IPR024079">
    <property type="entry name" value="MetalloPept_cat_dom_sf"/>
</dbReference>
<organism evidence="3 4">
    <name type="scientific">Daphnia pulex</name>
    <name type="common">Water flea</name>
    <dbReference type="NCBI Taxonomy" id="6669"/>
    <lineage>
        <taxon>Eukaryota</taxon>
        <taxon>Metazoa</taxon>
        <taxon>Ecdysozoa</taxon>
        <taxon>Arthropoda</taxon>
        <taxon>Crustacea</taxon>
        <taxon>Branchiopoda</taxon>
        <taxon>Diplostraca</taxon>
        <taxon>Cladocera</taxon>
        <taxon>Anomopoda</taxon>
        <taxon>Daphniidae</taxon>
        <taxon>Daphnia</taxon>
    </lineage>
</organism>
<dbReference type="OrthoDB" id="6475849at2759"/>
<dbReference type="Proteomes" id="UP000000305">
    <property type="component" value="Unassembled WGS sequence"/>
</dbReference>
<gene>
    <name evidence="3" type="ORF">DAPPUDRAFT_267439</name>
</gene>
<dbReference type="InterPro" id="IPR018497">
    <property type="entry name" value="Peptidase_M13_C"/>
</dbReference>
<feature type="domain" description="Peptidase M13 C-terminal" evidence="2">
    <location>
        <begin position="34"/>
        <end position="90"/>
    </location>
</feature>
<evidence type="ECO:0000256" key="1">
    <source>
        <dbReference type="ARBA" id="ARBA00007357"/>
    </source>
</evidence>
<reference evidence="3 4" key="1">
    <citation type="journal article" date="2011" name="Science">
        <title>The ecoresponsive genome of Daphnia pulex.</title>
        <authorList>
            <person name="Colbourne J.K."/>
            <person name="Pfrender M.E."/>
            <person name="Gilbert D."/>
            <person name="Thomas W.K."/>
            <person name="Tucker A."/>
            <person name="Oakley T.H."/>
            <person name="Tokishita S."/>
            <person name="Aerts A."/>
            <person name="Arnold G.J."/>
            <person name="Basu M.K."/>
            <person name="Bauer D.J."/>
            <person name="Caceres C.E."/>
            <person name="Carmel L."/>
            <person name="Casola C."/>
            <person name="Choi J.H."/>
            <person name="Detter J.C."/>
            <person name="Dong Q."/>
            <person name="Dusheyko S."/>
            <person name="Eads B.D."/>
            <person name="Frohlich T."/>
            <person name="Geiler-Samerotte K.A."/>
            <person name="Gerlach D."/>
            <person name="Hatcher P."/>
            <person name="Jogdeo S."/>
            <person name="Krijgsveld J."/>
            <person name="Kriventseva E.V."/>
            <person name="Kultz D."/>
            <person name="Laforsch C."/>
            <person name="Lindquist E."/>
            <person name="Lopez J."/>
            <person name="Manak J.R."/>
            <person name="Muller J."/>
            <person name="Pangilinan J."/>
            <person name="Patwardhan R.P."/>
            <person name="Pitluck S."/>
            <person name="Pritham E.J."/>
            <person name="Rechtsteiner A."/>
            <person name="Rho M."/>
            <person name="Rogozin I.B."/>
            <person name="Sakarya O."/>
            <person name="Salamov A."/>
            <person name="Schaack S."/>
            <person name="Shapiro H."/>
            <person name="Shiga Y."/>
            <person name="Skalitzky C."/>
            <person name="Smith Z."/>
            <person name="Souvorov A."/>
            <person name="Sung W."/>
            <person name="Tang Z."/>
            <person name="Tsuchiya D."/>
            <person name="Tu H."/>
            <person name="Vos H."/>
            <person name="Wang M."/>
            <person name="Wolf Y.I."/>
            <person name="Yamagata H."/>
            <person name="Yamada T."/>
            <person name="Ye Y."/>
            <person name="Shaw J.R."/>
            <person name="Andrews J."/>
            <person name="Crease T.J."/>
            <person name="Tang H."/>
            <person name="Lucas S.M."/>
            <person name="Robertson H.M."/>
            <person name="Bork P."/>
            <person name="Koonin E.V."/>
            <person name="Zdobnov E.M."/>
            <person name="Grigoriev I.V."/>
            <person name="Lynch M."/>
            <person name="Boore J.L."/>
        </authorList>
    </citation>
    <scope>NUCLEOTIDE SEQUENCE [LARGE SCALE GENOMIC DNA]</scope>
</reference>
<dbReference type="Gene3D" id="3.40.390.10">
    <property type="entry name" value="Collagenase (Catalytic Domain)"/>
    <property type="match status" value="1"/>
</dbReference>
<dbReference type="PhylomeDB" id="E9HWH5"/>
<dbReference type="EMBL" id="GL732927">
    <property type="protein sequence ID" value="EFX63907.1"/>
    <property type="molecule type" value="Genomic_DNA"/>
</dbReference>
<dbReference type="PROSITE" id="PS51885">
    <property type="entry name" value="NEPRILYSIN"/>
    <property type="match status" value="1"/>
</dbReference>
<name>E9HWH5_DAPPU</name>
<dbReference type="Pfam" id="PF01431">
    <property type="entry name" value="Peptidase_M13"/>
    <property type="match status" value="1"/>
</dbReference>
<dbReference type="InParanoid" id="E9HWH5"/>
<evidence type="ECO:0000259" key="2">
    <source>
        <dbReference type="Pfam" id="PF01431"/>
    </source>
</evidence>
<evidence type="ECO:0000313" key="3">
    <source>
        <dbReference type="EMBL" id="EFX63907.1"/>
    </source>
</evidence>
<keyword evidence="4" id="KW-1185">Reference proteome</keyword>
<accession>E9HWH5</accession>
<dbReference type="GO" id="GO:0004222">
    <property type="term" value="F:metalloendopeptidase activity"/>
    <property type="evidence" value="ECO:0007669"/>
    <property type="project" value="InterPro"/>
</dbReference>
<dbReference type="HOGENOM" id="CLU_2415528_0_0_1"/>